<gene>
    <name evidence="1" type="ORF">KY5_0595</name>
</gene>
<name>A0A291Q269_9ACTN</name>
<keyword evidence="2" id="KW-1185">Reference proteome</keyword>
<proteinExistence type="predicted"/>
<organism evidence="1 2">
    <name type="scientific">Streptomyces formicae</name>
    <dbReference type="NCBI Taxonomy" id="1616117"/>
    <lineage>
        <taxon>Bacteria</taxon>
        <taxon>Bacillati</taxon>
        <taxon>Actinomycetota</taxon>
        <taxon>Actinomycetes</taxon>
        <taxon>Kitasatosporales</taxon>
        <taxon>Streptomycetaceae</taxon>
        <taxon>Streptomyces</taxon>
    </lineage>
</organism>
<sequence>MPVALGPGREGVQRIADFVEERGSRVLYPQWHIEIDSPSHKAMAFEIAQAMSQHTSTYTVDGALYFGETTRAVAEINQN</sequence>
<protein>
    <submittedName>
        <fullName evidence="1">Uncharacterized protein</fullName>
    </submittedName>
</protein>
<dbReference type="EMBL" id="CP022685">
    <property type="protein sequence ID" value="ATL25613.1"/>
    <property type="molecule type" value="Genomic_DNA"/>
</dbReference>
<dbReference type="KEGG" id="sfk:KY5_0595"/>
<dbReference type="AlphaFoldDB" id="A0A291Q269"/>
<evidence type="ECO:0000313" key="1">
    <source>
        <dbReference type="EMBL" id="ATL25613.1"/>
    </source>
</evidence>
<evidence type="ECO:0000313" key="2">
    <source>
        <dbReference type="Proteomes" id="UP000221011"/>
    </source>
</evidence>
<dbReference type="Proteomes" id="UP000221011">
    <property type="component" value="Chromosome"/>
</dbReference>
<reference evidence="1 2" key="1">
    <citation type="submission" date="2017-08" db="EMBL/GenBank/DDBJ databases">
        <title>Complete Genome Sequence of Streptomyces formicae KY5, the formicamycin producer.</title>
        <authorList>
            <person name="Holmes N.A."/>
            <person name="Devine R."/>
            <person name="Qin Z."/>
            <person name="Seipke R.F."/>
            <person name="Wilkinson B."/>
            <person name="Hutchings M.I."/>
        </authorList>
    </citation>
    <scope>NUCLEOTIDE SEQUENCE [LARGE SCALE GENOMIC DNA]</scope>
    <source>
        <strain evidence="1 2">KY5</strain>
    </source>
</reference>
<accession>A0A291Q269</accession>